<dbReference type="Proteomes" id="UP000251314">
    <property type="component" value="Unassembled WGS sequence"/>
</dbReference>
<organism evidence="6 7">
    <name type="scientific">Phytophthora cactorum</name>
    <dbReference type="NCBI Taxonomy" id="29920"/>
    <lineage>
        <taxon>Eukaryota</taxon>
        <taxon>Sar</taxon>
        <taxon>Stramenopiles</taxon>
        <taxon>Oomycota</taxon>
        <taxon>Peronosporomycetes</taxon>
        <taxon>Peronosporales</taxon>
        <taxon>Peronosporaceae</taxon>
        <taxon>Phytophthora</taxon>
    </lineage>
</organism>
<proteinExistence type="predicted"/>
<protein>
    <submittedName>
        <fullName evidence="6">Uncharacterized protein</fullName>
    </submittedName>
</protein>
<gene>
    <name evidence="6" type="ORF">PC110_g22528</name>
    <name evidence="1" type="ORF">PC113_g19836</name>
    <name evidence="2" type="ORF">PC115_g19304</name>
    <name evidence="3" type="ORF">PC117_g21555</name>
    <name evidence="4" type="ORF">PC118_g19159</name>
    <name evidence="5" type="ORF">PC129_g17987</name>
</gene>
<dbReference type="Proteomes" id="UP000697107">
    <property type="component" value="Unassembled WGS sequence"/>
</dbReference>
<evidence type="ECO:0000313" key="6">
    <source>
        <dbReference type="EMBL" id="RAW21029.1"/>
    </source>
</evidence>
<evidence type="ECO:0000313" key="1">
    <source>
        <dbReference type="EMBL" id="KAG2837417.1"/>
    </source>
</evidence>
<dbReference type="Proteomes" id="UP000736787">
    <property type="component" value="Unassembled WGS sequence"/>
</dbReference>
<reference evidence="1" key="2">
    <citation type="submission" date="2018-10" db="EMBL/GenBank/DDBJ databases">
        <title>Effector identification in a new, highly contiguous assembly of the strawberry crown rot pathogen Phytophthora cactorum.</title>
        <authorList>
            <person name="Armitage A.D."/>
            <person name="Nellist C.F."/>
            <person name="Bates H."/>
            <person name="Vickerstaff R.J."/>
            <person name="Harrison R.J."/>
        </authorList>
    </citation>
    <scope>NUCLEOTIDE SEQUENCE</scope>
    <source>
        <strain evidence="1">15-7</strain>
        <strain evidence="2">4032</strain>
        <strain evidence="3">4040</strain>
        <strain evidence="4">P415</strain>
        <strain evidence="5">P421</strain>
    </source>
</reference>
<dbReference type="EMBL" id="MJFZ01002123">
    <property type="protein sequence ID" value="RAW21029.1"/>
    <property type="molecule type" value="Genomic_DNA"/>
</dbReference>
<accession>A0A329RAR0</accession>
<dbReference type="EMBL" id="RCMI01001081">
    <property type="protein sequence ID" value="KAG2891123.1"/>
    <property type="molecule type" value="Genomic_DNA"/>
</dbReference>
<dbReference type="EMBL" id="RCMG01001064">
    <property type="protein sequence ID" value="KAG2837417.1"/>
    <property type="molecule type" value="Genomic_DNA"/>
</dbReference>
<evidence type="ECO:0000313" key="5">
    <source>
        <dbReference type="EMBL" id="KAG3211022.1"/>
    </source>
</evidence>
<dbReference type="Proteomes" id="UP000760860">
    <property type="component" value="Unassembled WGS sequence"/>
</dbReference>
<dbReference type="EMBL" id="RCML01001014">
    <property type="protein sequence ID" value="KAG2966467.1"/>
    <property type="molecule type" value="Genomic_DNA"/>
</dbReference>
<dbReference type="EMBL" id="RCMV01001008">
    <property type="protein sequence ID" value="KAG3211022.1"/>
    <property type="molecule type" value="Genomic_DNA"/>
</dbReference>
<name>A0A329RAR0_9STRA</name>
<dbReference type="Proteomes" id="UP000774804">
    <property type="component" value="Unassembled WGS sequence"/>
</dbReference>
<dbReference type="Proteomes" id="UP000735874">
    <property type="component" value="Unassembled WGS sequence"/>
</dbReference>
<dbReference type="VEuPathDB" id="FungiDB:PC110_g22528"/>
<reference evidence="6 7" key="1">
    <citation type="submission" date="2018-01" db="EMBL/GenBank/DDBJ databases">
        <title>Draft genome of the strawberry crown rot pathogen Phytophthora cactorum.</title>
        <authorList>
            <person name="Armitage A.D."/>
            <person name="Lysoe E."/>
            <person name="Nellist C.F."/>
            <person name="Harrison R.J."/>
            <person name="Brurberg M.B."/>
        </authorList>
    </citation>
    <scope>NUCLEOTIDE SEQUENCE [LARGE SCALE GENOMIC DNA]</scope>
    <source>
        <strain evidence="6 7">10300</strain>
    </source>
</reference>
<evidence type="ECO:0000313" key="3">
    <source>
        <dbReference type="EMBL" id="KAG2902127.1"/>
    </source>
</evidence>
<dbReference type="OrthoDB" id="10348521at2759"/>
<comment type="caution">
    <text evidence="6">The sequence shown here is derived from an EMBL/GenBank/DDBJ whole genome shotgun (WGS) entry which is preliminary data.</text>
</comment>
<dbReference type="AlphaFoldDB" id="A0A329RAR0"/>
<evidence type="ECO:0000313" key="4">
    <source>
        <dbReference type="EMBL" id="KAG2966467.1"/>
    </source>
</evidence>
<dbReference type="EMBL" id="RCMK01001097">
    <property type="protein sequence ID" value="KAG2902127.1"/>
    <property type="molecule type" value="Genomic_DNA"/>
</dbReference>
<evidence type="ECO:0000313" key="7">
    <source>
        <dbReference type="Proteomes" id="UP000251314"/>
    </source>
</evidence>
<keyword evidence="7" id="KW-1185">Reference proteome</keyword>
<evidence type="ECO:0000313" key="2">
    <source>
        <dbReference type="EMBL" id="KAG2891123.1"/>
    </source>
</evidence>
<sequence>MAVNTSVALTANSSSPTVTATGYISVPTFSANTTTVTAMGYVSLTAFSANSISEAATGYISSPAFSVNSTSVAFQRPLLLNPAQSSLSLSGISVVAAITTMPCAQSSSKP</sequence>